<dbReference type="EMBL" id="RAPY01000001">
    <property type="protein sequence ID" value="RKE56922.1"/>
    <property type="molecule type" value="Genomic_DNA"/>
</dbReference>
<dbReference type="PANTHER" id="PTHR30157">
    <property type="entry name" value="FERRIC REDUCTASE, NADPH-DEPENDENT"/>
    <property type="match status" value="1"/>
</dbReference>
<protein>
    <submittedName>
        <fullName evidence="3">NADPH-dependent ferric siderophore reductase</fullName>
    </submittedName>
</protein>
<dbReference type="Gene3D" id="2.40.30.10">
    <property type="entry name" value="Translation factors"/>
    <property type="match status" value="1"/>
</dbReference>
<dbReference type="Gene3D" id="3.40.50.80">
    <property type="entry name" value="Nucleotide-binding domain of ferredoxin-NADP reductase (FNR) module"/>
    <property type="match status" value="1"/>
</dbReference>
<proteinExistence type="inferred from homology"/>
<dbReference type="PROSITE" id="PS51384">
    <property type="entry name" value="FAD_FR"/>
    <property type="match status" value="1"/>
</dbReference>
<evidence type="ECO:0000313" key="3">
    <source>
        <dbReference type="EMBL" id="RKE56922.1"/>
    </source>
</evidence>
<organism evidence="3 4">
    <name type="scientific">Sphingobacterium detergens</name>
    <dbReference type="NCBI Taxonomy" id="1145106"/>
    <lineage>
        <taxon>Bacteria</taxon>
        <taxon>Pseudomonadati</taxon>
        <taxon>Bacteroidota</taxon>
        <taxon>Sphingobacteriia</taxon>
        <taxon>Sphingobacteriales</taxon>
        <taxon>Sphingobacteriaceae</taxon>
        <taxon>Sphingobacterium</taxon>
    </lineage>
</organism>
<dbReference type="SUPFAM" id="SSF63380">
    <property type="entry name" value="Riboflavin synthase domain-like"/>
    <property type="match status" value="1"/>
</dbReference>
<evidence type="ECO:0000259" key="2">
    <source>
        <dbReference type="PROSITE" id="PS51384"/>
    </source>
</evidence>
<dbReference type="InterPro" id="IPR039374">
    <property type="entry name" value="SIP_fam"/>
</dbReference>
<name>A0A420BJN1_SPHD1</name>
<accession>A0A420BJN1</accession>
<dbReference type="RefSeq" id="WP_120258531.1">
    <property type="nucleotide sequence ID" value="NZ_RAPY01000001.1"/>
</dbReference>
<comment type="similarity">
    <text evidence="1">Belongs to the SIP oxidoreductase family.</text>
</comment>
<dbReference type="InterPro" id="IPR017938">
    <property type="entry name" value="Riboflavin_synthase-like_b-brl"/>
</dbReference>
<evidence type="ECO:0000313" key="4">
    <source>
        <dbReference type="Proteomes" id="UP000286246"/>
    </source>
</evidence>
<dbReference type="CDD" id="cd06193">
    <property type="entry name" value="siderophore_interacting"/>
    <property type="match status" value="1"/>
</dbReference>
<keyword evidence="4" id="KW-1185">Reference proteome</keyword>
<gene>
    <name evidence="3" type="ORF">DFQ12_1795</name>
</gene>
<dbReference type="AlphaFoldDB" id="A0A420BJN1"/>
<dbReference type="InterPro" id="IPR013113">
    <property type="entry name" value="SIP_FAD-bd"/>
</dbReference>
<dbReference type="PANTHER" id="PTHR30157:SF0">
    <property type="entry name" value="NADPH-DEPENDENT FERRIC-CHELATE REDUCTASE"/>
    <property type="match status" value="1"/>
</dbReference>
<reference evidence="3 4" key="1">
    <citation type="submission" date="2018-09" db="EMBL/GenBank/DDBJ databases">
        <title>Genomic Encyclopedia of Type Strains, Phase III (KMG-III): the genomes of soil and plant-associated and newly described type strains.</title>
        <authorList>
            <person name="Whitman W."/>
        </authorList>
    </citation>
    <scope>NUCLEOTIDE SEQUENCE [LARGE SCALE GENOMIC DNA]</scope>
    <source>
        <strain evidence="3 4">CECT 7938</strain>
    </source>
</reference>
<dbReference type="InterPro" id="IPR007037">
    <property type="entry name" value="SIP_rossman_dom"/>
</dbReference>
<dbReference type="InterPro" id="IPR039261">
    <property type="entry name" value="FNR_nucleotide-bd"/>
</dbReference>
<dbReference type="Pfam" id="PF08021">
    <property type="entry name" value="FAD_binding_9"/>
    <property type="match status" value="1"/>
</dbReference>
<sequence length="274" mass="30893">MGRAEAKIIQAELTVSRKEYVTPHYIRIYLTGEAVPEIADTTIGVNNKILIPPLGLNKVYFPEFDFEKGQWKPMDNSIRPTVRTYTHRGIDLRRNEIWIDFVAHGDEGPASAWAIGSKPGDVLGVLMRAGKTELFPLTENYLLAGDATALPVLGAILENLPASAKGTCIIEVHGREDVQKLYTKANIEFIWLHNDAPQGGSLLADLVKIKSLPQTDRFAYIAAEYSTVREIRNYLRKDLAWKREELYAYSYWKSGVSEDKSANERHNENEEVNS</sequence>
<dbReference type="OrthoDB" id="9814826at2"/>
<dbReference type="GO" id="GO:0016491">
    <property type="term" value="F:oxidoreductase activity"/>
    <property type="evidence" value="ECO:0007669"/>
    <property type="project" value="InterPro"/>
</dbReference>
<evidence type="ECO:0000256" key="1">
    <source>
        <dbReference type="ARBA" id="ARBA00035644"/>
    </source>
</evidence>
<dbReference type="Proteomes" id="UP000286246">
    <property type="component" value="Unassembled WGS sequence"/>
</dbReference>
<dbReference type="InterPro" id="IPR017927">
    <property type="entry name" value="FAD-bd_FR_type"/>
</dbReference>
<feature type="domain" description="FAD-binding FR-type" evidence="2">
    <location>
        <begin position="8"/>
        <end position="138"/>
    </location>
</feature>
<dbReference type="Pfam" id="PF04954">
    <property type="entry name" value="SIP"/>
    <property type="match status" value="1"/>
</dbReference>
<comment type="caution">
    <text evidence="3">The sequence shown here is derived from an EMBL/GenBank/DDBJ whole genome shotgun (WGS) entry which is preliminary data.</text>
</comment>